<dbReference type="STRING" id="686796.SAMN04488104_103228"/>
<gene>
    <name evidence="1" type="ORF">SAMN04488104_103228</name>
</gene>
<dbReference type="Pfam" id="PF13970">
    <property type="entry name" value="DUF4221"/>
    <property type="match status" value="1"/>
</dbReference>
<dbReference type="InterPro" id="IPR025316">
    <property type="entry name" value="DUF4221"/>
</dbReference>
<evidence type="ECO:0000313" key="2">
    <source>
        <dbReference type="Proteomes" id="UP000199060"/>
    </source>
</evidence>
<proteinExistence type="predicted"/>
<dbReference type="Proteomes" id="UP000199060">
    <property type="component" value="Unassembled WGS sequence"/>
</dbReference>
<dbReference type="OrthoDB" id="817351at2"/>
<dbReference type="AlphaFoldDB" id="A0A1G6V3S9"/>
<protein>
    <recommendedName>
        <fullName evidence="3">DUF4221 domain-containing protein</fullName>
    </recommendedName>
</protein>
<evidence type="ECO:0008006" key="3">
    <source>
        <dbReference type="Google" id="ProtNLM"/>
    </source>
</evidence>
<organism evidence="1 2">
    <name type="scientific">Algoriphagus faecimaris</name>
    <dbReference type="NCBI Taxonomy" id="686796"/>
    <lineage>
        <taxon>Bacteria</taxon>
        <taxon>Pseudomonadati</taxon>
        <taxon>Bacteroidota</taxon>
        <taxon>Cytophagia</taxon>
        <taxon>Cytophagales</taxon>
        <taxon>Cyclobacteriaceae</taxon>
        <taxon>Algoriphagus</taxon>
    </lineage>
</organism>
<evidence type="ECO:0000313" key="1">
    <source>
        <dbReference type="EMBL" id="SDD48300.1"/>
    </source>
</evidence>
<dbReference type="EMBL" id="FNAC01000032">
    <property type="protein sequence ID" value="SDD48300.1"/>
    <property type="molecule type" value="Genomic_DNA"/>
</dbReference>
<reference evidence="2" key="1">
    <citation type="submission" date="2016-10" db="EMBL/GenBank/DDBJ databases">
        <authorList>
            <person name="Varghese N."/>
            <person name="Submissions S."/>
        </authorList>
    </citation>
    <scope>NUCLEOTIDE SEQUENCE [LARGE SCALE GENOMIC DNA]</scope>
    <source>
        <strain evidence="2">DSM 23095</strain>
    </source>
</reference>
<sequence>MLRMSILDENYLCFNIFYMKRIIFFITTAALFSFSCERAEEKSLVNFTFEDLIVDTLILEKDESLAQISESLIYLETDSGGILLDFQRLQLVGFSYPEGKKVLEQFYMREGPDGIGSSTFKHVITGEGIFFIAAETKLIQADFEGNVLARWELPGVPSERLYVNYSVLPGNPITKIGNELIIADVPYLLKEEIMDYQKWILRYDLENQSSSHIEFSFPEASKEYYDDTNLGPYSHYFNSATEEILVSFPISDSLLLISADEKKWIDASTDQTLEFLKGRTEEQGEYIVYSPDHNSARYTWITYDPVNRVYLRQVITGLWSEALRETKGPYKVKLIVLDENFEKLGELNMPRNGNGFSTPDGFYYAIGFLGGEEEVGFVRLDFSKMRK</sequence>
<accession>A0A1G6V3S9</accession>
<name>A0A1G6V3S9_9BACT</name>
<keyword evidence="2" id="KW-1185">Reference proteome</keyword>